<comment type="caution">
    <text evidence="1">The sequence shown here is derived from an EMBL/GenBank/DDBJ whole genome shotgun (WGS) entry which is preliminary data.</text>
</comment>
<accession>A0ABX2H479</accession>
<dbReference type="Proteomes" id="UP001644719">
    <property type="component" value="Unassembled WGS sequence"/>
</dbReference>
<evidence type="ECO:0000313" key="1">
    <source>
        <dbReference type="EMBL" id="NSG84267.1"/>
    </source>
</evidence>
<dbReference type="RefSeq" id="WP_173769256.1">
    <property type="nucleotide sequence ID" value="NZ_JAAITS010000004.1"/>
</dbReference>
<organism evidence="1 2">
    <name type="scientific">Blautia faecis</name>
    <dbReference type="NCBI Taxonomy" id="871665"/>
    <lineage>
        <taxon>Bacteria</taxon>
        <taxon>Bacillati</taxon>
        <taxon>Bacillota</taxon>
        <taxon>Clostridia</taxon>
        <taxon>Lachnospirales</taxon>
        <taxon>Lachnospiraceae</taxon>
        <taxon>Blautia</taxon>
    </lineage>
</organism>
<reference evidence="1 2" key="1">
    <citation type="journal article" date="2020" name="Cell Host Microbe">
        <title>Functional and Genomic Variation between Human-Derived Isolates of Lachnospiraceae Reveals Inter- and Intra-Species Diversity.</title>
        <authorList>
            <person name="Sorbara M.T."/>
            <person name="Littmann E.R."/>
            <person name="Fontana E."/>
            <person name="Moody T.U."/>
            <person name="Kohout C.E."/>
            <person name="Gjonbalaj M."/>
            <person name="Eaton V."/>
            <person name="Seok R."/>
            <person name="Leiner I.M."/>
            <person name="Pamer E.G."/>
        </authorList>
    </citation>
    <scope>NUCLEOTIDE SEQUENCE [LARGE SCALE GENOMIC DNA]</scope>
    <source>
        <strain evidence="1 2">MSK.17.74</strain>
    </source>
</reference>
<gene>
    <name evidence="1" type="ORF">G5B17_02185</name>
</gene>
<proteinExistence type="predicted"/>
<name>A0ABX2H479_9FIRM</name>
<dbReference type="EMBL" id="JAAITS010000004">
    <property type="protein sequence ID" value="NSG84267.1"/>
    <property type="molecule type" value="Genomic_DNA"/>
</dbReference>
<sequence>MSDVFYCYSPTLRKELMENAHQRYIARSVNPSTNREFWMFLYTDELIDYLNKRPKTKHKYVKNRKNPKFENIENTSCKNTEVKK</sequence>
<protein>
    <submittedName>
        <fullName evidence="1">Uncharacterized protein</fullName>
    </submittedName>
</protein>
<keyword evidence="2" id="KW-1185">Reference proteome</keyword>
<evidence type="ECO:0000313" key="2">
    <source>
        <dbReference type="Proteomes" id="UP001644719"/>
    </source>
</evidence>